<comment type="subcellular location">
    <subcellularLocation>
        <location evidence="1">Membrane</location>
        <topology evidence="1">Multi-pass membrane protein</topology>
    </subcellularLocation>
</comment>
<feature type="transmembrane region" description="Helical" evidence="6">
    <location>
        <begin position="233"/>
        <end position="250"/>
    </location>
</feature>
<feature type="domain" description="EamA" evidence="7">
    <location>
        <begin position="6"/>
        <end position="129"/>
    </location>
</feature>
<dbReference type="InterPro" id="IPR050638">
    <property type="entry name" value="AA-Vitamin_Transporters"/>
</dbReference>
<evidence type="ECO:0000256" key="3">
    <source>
        <dbReference type="ARBA" id="ARBA00022692"/>
    </source>
</evidence>
<dbReference type="EMBL" id="CP033066">
    <property type="protein sequence ID" value="AYM88792.1"/>
    <property type="molecule type" value="Genomic_DNA"/>
</dbReference>
<protein>
    <submittedName>
        <fullName evidence="8">EamA family transporter</fullName>
    </submittedName>
</protein>
<proteinExistence type="inferred from homology"/>
<organism evidence="8 9">
    <name type="scientific">Pseudoalteromonas agarivorans</name>
    <dbReference type="NCBI Taxonomy" id="176102"/>
    <lineage>
        <taxon>Bacteria</taxon>
        <taxon>Pseudomonadati</taxon>
        <taxon>Pseudomonadota</taxon>
        <taxon>Gammaproteobacteria</taxon>
        <taxon>Alteromonadales</taxon>
        <taxon>Pseudoalteromonadaceae</taxon>
        <taxon>Pseudoalteromonas</taxon>
    </lineage>
</organism>
<feature type="transmembrane region" description="Helical" evidence="6">
    <location>
        <begin position="173"/>
        <end position="191"/>
    </location>
</feature>
<keyword evidence="3 6" id="KW-0812">Transmembrane</keyword>
<accession>A0AAD0U2J5</accession>
<feature type="transmembrane region" description="Helical" evidence="6">
    <location>
        <begin position="65"/>
        <end position="82"/>
    </location>
</feature>
<comment type="similarity">
    <text evidence="2">Belongs to the EamA transporter family.</text>
</comment>
<reference evidence="8 9" key="1">
    <citation type="submission" date="2018-10" db="EMBL/GenBank/DDBJ databases">
        <title>Complete Genome Sequence and Transcriptomic Profiles of a Marine Bacterium, Pseudoalteromonas agarivorans Hao 2018.</title>
        <authorList>
            <person name="Hao L."/>
        </authorList>
    </citation>
    <scope>NUCLEOTIDE SEQUENCE [LARGE SCALE GENOMIC DNA]</scope>
    <source>
        <strain evidence="8 9">Hao 2018</strain>
    </source>
</reference>
<dbReference type="Proteomes" id="UP000279995">
    <property type="component" value="Chromosome II"/>
</dbReference>
<keyword evidence="5 6" id="KW-0472">Membrane</keyword>
<feature type="transmembrane region" description="Helical" evidence="6">
    <location>
        <begin position="115"/>
        <end position="131"/>
    </location>
</feature>
<evidence type="ECO:0000256" key="1">
    <source>
        <dbReference type="ARBA" id="ARBA00004141"/>
    </source>
</evidence>
<sequence length="287" mass="31219">MATHIGFLAIFSWGLLALLGNLTKALPAFQLLFMCFALSFIILLVKRFATKQPLLTPPKLSKKQIVIGVTGLFGFHFCYFMALKYGPLIEVSLIVYLWPLLLGVFVATPGSKFKAVLGGLLGFLGTLSLITDGSGLSINSEYYLGYFFAGCCAVLWSSYSYLMSQFNSQVDDIGWLSLIVAVLALCAHFYFETTVISLSISQWLGAILLGLGPVGGAFYLWDYGLKFGNRSLLASLSFLTPVLSTFILILASQAPFSWSVFIALALILLGAVISNKKPSISLKKAEL</sequence>
<dbReference type="AlphaFoldDB" id="A0AAD0U2J5"/>
<gene>
    <name evidence="8" type="ORF">D9T18_19140</name>
</gene>
<evidence type="ECO:0000256" key="6">
    <source>
        <dbReference type="SAM" id="Phobius"/>
    </source>
</evidence>
<evidence type="ECO:0000256" key="2">
    <source>
        <dbReference type="ARBA" id="ARBA00007362"/>
    </source>
</evidence>
<dbReference type="SUPFAM" id="SSF103481">
    <property type="entry name" value="Multidrug resistance efflux transporter EmrE"/>
    <property type="match status" value="2"/>
</dbReference>
<dbReference type="RefSeq" id="WP_121638560.1">
    <property type="nucleotide sequence ID" value="NZ_CP033066.1"/>
</dbReference>
<evidence type="ECO:0000313" key="9">
    <source>
        <dbReference type="Proteomes" id="UP000279995"/>
    </source>
</evidence>
<feature type="transmembrane region" description="Helical" evidence="6">
    <location>
        <begin position="256"/>
        <end position="274"/>
    </location>
</feature>
<evidence type="ECO:0000259" key="7">
    <source>
        <dbReference type="Pfam" id="PF00892"/>
    </source>
</evidence>
<feature type="transmembrane region" description="Helical" evidence="6">
    <location>
        <begin position="88"/>
        <end position="108"/>
    </location>
</feature>
<feature type="domain" description="EamA" evidence="7">
    <location>
        <begin position="144"/>
        <end position="274"/>
    </location>
</feature>
<evidence type="ECO:0000256" key="4">
    <source>
        <dbReference type="ARBA" id="ARBA00022989"/>
    </source>
</evidence>
<feature type="transmembrane region" description="Helical" evidence="6">
    <location>
        <begin position="143"/>
        <end position="161"/>
    </location>
</feature>
<dbReference type="Pfam" id="PF00892">
    <property type="entry name" value="EamA"/>
    <property type="match status" value="2"/>
</dbReference>
<evidence type="ECO:0000256" key="5">
    <source>
        <dbReference type="ARBA" id="ARBA00023136"/>
    </source>
</evidence>
<dbReference type="GO" id="GO:0016020">
    <property type="term" value="C:membrane"/>
    <property type="evidence" value="ECO:0007669"/>
    <property type="project" value="UniProtKB-SubCell"/>
</dbReference>
<feature type="transmembrane region" description="Helical" evidence="6">
    <location>
        <begin position="5"/>
        <end position="22"/>
    </location>
</feature>
<feature type="transmembrane region" description="Helical" evidence="6">
    <location>
        <begin position="28"/>
        <end position="45"/>
    </location>
</feature>
<evidence type="ECO:0000313" key="8">
    <source>
        <dbReference type="EMBL" id="AYM88792.1"/>
    </source>
</evidence>
<keyword evidence="4 6" id="KW-1133">Transmembrane helix</keyword>
<feature type="transmembrane region" description="Helical" evidence="6">
    <location>
        <begin position="203"/>
        <end position="221"/>
    </location>
</feature>
<dbReference type="PANTHER" id="PTHR32322">
    <property type="entry name" value="INNER MEMBRANE TRANSPORTER"/>
    <property type="match status" value="1"/>
</dbReference>
<dbReference type="InterPro" id="IPR037185">
    <property type="entry name" value="EmrE-like"/>
</dbReference>
<name>A0AAD0U2J5_9GAMM</name>
<dbReference type="InterPro" id="IPR000620">
    <property type="entry name" value="EamA_dom"/>
</dbReference>
<dbReference type="PANTHER" id="PTHR32322:SF2">
    <property type="entry name" value="EAMA DOMAIN-CONTAINING PROTEIN"/>
    <property type="match status" value="1"/>
</dbReference>